<keyword evidence="2" id="KW-1185">Reference proteome</keyword>
<accession>A0ABP0SGT7</accession>
<protein>
    <submittedName>
        <fullName evidence="1">Uncharacterized protein</fullName>
    </submittedName>
</protein>
<organism evidence="1 2">
    <name type="scientific">Durusdinium trenchii</name>
    <dbReference type="NCBI Taxonomy" id="1381693"/>
    <lineage>
        <taxon>Eukaryota</taxon>
        <taxon>Sar</taxon>
        <taxon>Alveolata</taxon>
        <taxon>Dinophyceae</taxon>
        <taxon>Suessiales</taxon>
        <taxon>Symbiodiniaceae</taxon>
        <taxon>Durusdinium</taxon>
    </lineage>
</organism>
<evidence type="ECO:0000313" key="1">
    <source>
        <dbReference type="EMBL" id="CAK9111583.1"/>
    </source>
</evidence>
<dbReference type="EMBL" id="CAXAMN010027583">
    <property type="protein sequence ID" value="CAK9111583.1"/>
    <property type="molecule type" value="Genomic_DNA"/>
</dbReference>
<reference evidence="1 2" key="1">
    <citation type="submission" date="2024-02" db="EMBL/GenBank/DDBJ databases">
        <authorList>
            <person name="Chen Y."/>
            <person name="Shah S."/>
            <person name="Dougan E. K."/>
            <person name="Thang M."/>
            <person name="Chan C."/>
        </authorList>
    </citation>
    <scope>NUCLEOTIDE SEQUENCE [LARGE SCALE GENOMIC DNA]</scope>
</reference>
<proteinExistence type="predicted"/>
<sequence length="102" mass="10990">MDTLLAPGSCGGCEADGPVLGVWSTACPGHPVILTVQTRKCKLYDMGELHMVDEVVLLGTLTTEPAKWQKAWPQASWQLHGTRAWPRCCSKGRRCTAAAAPL</sequence>
<name>A0ABP0SGT7_9DINO</name>
<gene>
    <name evidence="1" type="ORF">CCMP2556_LOCUS51778</name>
</gene>
<evidence type="ECO:0000313" key="2">
    <source>
        <dbReference type="Proteomes" id="UP001642484"/>
    </source>
</evidence>
<dbReference type="Proteomes" id="UP001642484">
    <property type="component" value="Unassembled WGS sequence"/>
</dbReference>
<comment type="caution">
    <text evidence="1">The sequence shown here is derived from an EMBL/GenBank/DDBJ whole genome shotgun (WGS) entry which is preliminary data.</text>
</comment>